<sequence>MKAFLMLPHPAHLFPTSPECSARAPMERADAPSANDETAAAVNRTILNHVGYLQQIVQMAERQ</sequence>
<organism evidence="2">
    <name type="scientific">Rosellinia necatrix</name>
    <name type="common">White root-rot fungus</name>
    <dbReference type="NCBI Taxonomy" id="77044"/>
    <lineage>
        <taxon>Eukaryota</taxon>
        <taxon>Fungi</taxon>
        <taxon>Dikarya</taxon>
        <taxon>Ascomycota</taxon>
        <taxon>Pezizomycotina</taxon>
        <taxon>Sordariomycetes</taxon>
        <taxon>Xylariomycetidae</taxon>
        <taxon>Xylariales</taxon>
        <taxon>Xylariaceae</taxon>
        <taxon>Rosellinia</taxon>
    </lineage>
</organism>
<protein>
    <submittedName>
        <fullName evidence="2">Uncharacterized protein</fullName>
    </submittedName>
</protein>
<dbReference type="Proteomes" id="UP000054516">
    <property type="component" value="Unassembled WGS sequence"/>
</dbReference>
<name>A0A1S8AA53_ROSNE</name>
<dbReference type="EMBL" id="DF977503">
    <property type="protein sequence ID" value="GAW26947.1"/>
    <property type="molecule type" value="Genomic_DNA"/>
</dbReference>
<reference evidence="2" key="1">
    <citation type="submission" date="2016-03" db="EMBL/GenBank/DDBJ databases">
        <title>Draft genome sequence of Rosellinia necatrix.</title>
        <authorList>
            <person name="Kanematsu S."/>
        </authorList>
    </citation>
    <scope>NUCLEOTIDE SEQUENCE [LARGE SCALE GENOMIC DNA]</scope>
    <source>
        <strain evidence="2">W97</strain>
    </source>
</reference>
<evidence type="ECO:0000313" key="2">
    <source>
        <dbReference type="EMBL" id="GAW26947.1"/>
    </source>
</evidence>
<keyword evidence="3" id="KW-1185">Reference proteome</keyword>
<feature type="region of interest" description="Disordered" evidence="1">
    <location>
        <begin position="16"/>
        <end position="35"/>
    </location>
</feature>
<evidence type="ECO:0000256" key="1">
    <source>
        <dbReference type="SAM" id="MobiDB-lite"/>
    </source>
</evidence>
<proteinExistence type="predicted"/>
<gene>
    <name evidence="2" type="ORF">SAMD00023353_5800310</name>
</gene>
<evidence type="ECO:0000313" key="3">
    <source>
        <dbReference type="Proteomes" id="UP000054516"/>
    </source>
</evidence>
<dbReference type="AlphaFoldDB" id="A0A1S8AA53"/>
<accession>A0A1S8AA53</accession>